<name>A0A7K3M6I9_9ACTN</name>
<dbReference type="AlphaFoldDB" id="A0A7K3M6I9"/>
<feature type="region of interest" description="Disordered" evidence="1">
    <location>
        <begin position="62"/>
        <end position="112"/>
    </location>
</feature>
<organism evidence="2 3">
    <name type="scientific">Phytoactinopolyspora mesophila</name>
    <dbReference type="NCBI Taxonomy" id="2650750"/>
    <lineage>
        <taxon>Bacteria</taxon>
        <taxon>Bacillati</taxon>
        <taxon>Actinomycetota</taxon>
        <taxon>Actinomycetes</taxon>
        <taxon>Jiangellales</taxon>
        <taxon>Jiangellaceae</taxon>
        <taxon>Phytoactinopolyspora</taxon>
    </lineage>
</organism>
<sequence>MSGDDETELVDNAYKLALSDVLPRVREQVRNIDGALEAVVTALENEAWVSTTADVFDEELRDHKRNSSEAGDDCEDAFQTAHDNEPDEVPDDHPKARWSVGGSYPSSGNIPY</sequence>
<evidence type="ECO:0000313" key="2">
    <source>
        <dbReference type="EMBL" id="NDL58934.1"/>
    </source>
</evidence>
<reference evidence="2 3" key="1">
    <citation type="submission" date="2019-11" db="EMBL/GenBank/DDBJ databases">
        <authorList>
            <person name="Li X.-J."/>
            <person name="Feng X.-M."/>
        </authorList>
    </citation>
    <scope>NUCLEOTIDE SEQUENCE [LARGE SCALE GENOMIC DNA]</scope>
    <source>
        <strain evidence="2 3">XMNu-373</strain>
    </source>
</reference>
<dbReference type="EMBL" id="WLZY01000006">
    <property type="protein sequence ID" value="NDL58934.1"/>
    <property type="molecule type" value="Genomic_DNA"/>
</dbReference>
<evidence type="ECO:0000313" key="3">
    <source>
        <dbReference type="Proteomes" id="UP000460435"/>
    </source>
</evidence>
<comment type="caution">
    <text evidence="2">The sequence shown here is derived from an EMBL/GenBank/DDBJ whole genome shotgun (WGS) entry which is preliminary data.</text>
</comment>
<evidence type="ECO:0000256" key="1">
    <source>
        <dbReference type="SAM" id="MobiDB-lite"/>
    </source>
</evidence>
<protein>
    <submittedName>
        <fullName evidence="2">Uncharacterized protein</fullName>
    </submittedName>
</protein>
<gene>
    <name evidence="2" type="ORF">F7O44_17840</name>
</gene>
<accession>A0A7K3M6I9</accession>
<dbReference type="Proteomes" id="UP000460435">
    <property type="component" value="Unassembled WGS sequence"/>
</dbReference>
<keyword evidence="3" id="KW-1185">Reference proteome</keyword>
<proteinExistence type="predicted"/>
<dbReference type="RefSeq" id="WP_162451638.1">
    <property type="nucleotide sequence ID" value="NZ_WLZY01000006.1"/>
</dbReference>